<dbReference type="GO" id="GO:0006353">
    <property type="term" value="P:DNA-templated transcription termination"/>
    <property type="evidence" value="ECO:0007669"/>
    <property type="project" value="UniProtKB-KW"/>
</dbReference>
<feature type="compositionally biased region" description="Polar residues" evidence="20">
    <location>
        <begin position="115"/>
        <end position="134"/>
    </location>
</feature>
<evidence type="ECO:0000256" key="15">
    <source>
        <dbReference type="ARBA" id="ARBA00023242"/>
    </source>
</evidence>
<keyword evidence="4" id="KW-0597">Phosphoprotein</keyword>
<feature type="compositionally biased region" description="Acidic residues" evidence="20">
    <location>
        <begin position="164"/>
        <end position="175"/>
    </location>
</feature>
<feature type="compositionally biased region" description="Low complexity" evidence="20">
    <location>
        <begin position="272"/>
        <end position="284"/>
    </location>
</feature>
<evidence type="ECO:0000256" key="2">
    <source>
        <dbReference type="ARBA" id="ARBA00007025"/>
    </source>
</evidence>
<keyword evidence="12" id="KW-0805">Transcription regulation</keyword>
<keyword evidence="13" id="KW-0238">DNA-binding</keyword>
<keyword evidence="14" id="KW-0804">Transcription</keyword>
<dbReference type="OrthoDB" id="423559at2759"/>
<evidence type="ECO:0000256" key="3">
    <source>
        <dbReference type="ARBA" id="ARBA00022472"/>
    </source>
</evidence>
<dbReference type="InterPro" id="IPR014001">
    <property type="entry name" value="Helicase_ATP-bd"/>
</dbReference>
<dbReference type="InterPro" id="IPR010666">
    <property type="entry name" value="Znf_GRF"/>
</dbReference>
<accession>A0A1S3I6I9</accession>
<dbReference type="FunCoup" id="A0A1S3I6I9">
    <property type="interactions" value="2075"/>
</dbReference>
<dbReference type="GO" id="GO:0016787">
    <property type="term" value="F:hydrolase activity"/>
    <property type="evidence" value="ECO:0007669"/>
    <property type="project" value="UniProtKB-KW"/>
</dbReference>
<dbReference type="GO" id="GO:0005524">
    <property type="term" value="F:ATP binding"/>
    <property type="evidence" value="ECO:0007669"/>
    <property type="project" value="UniProtKB-KW"/>
</dbReference>
<name>A0A1S3I6I9_LINAN</name>
<dbReference type="InterPro" id="IPR027417">
    <property type="entry name" value="P-loop_NTPase"/>
</dbReference>
<evidence type="ECO:0000256" key="6">
    <source>
        <dbReference type="ARBA" id="ARBA00022741"/>
    </source>
</evidence>
<feature type="domain" description="Helicase ATP-binding" evidence="21">
    <location>
        <begin position="513"/>
        <end position="728"/>
    </location>
</feature>
<organism evidence="24 25">
    <name type="scientific">Lingula anatina</name>
    <name type="common">Brachiopod</name>
    <name type="synonym">Lingula unguis</name>
    <dbReference type="NCBI Taxonomy" id="7574"/>
    <lineage>
        <taxon>Eukaryota</taxon>
        <taxon>Metazoa</taxon>
        <taxon>Spiralia</taxon>
        <taxon>Lophotrochozoa</taxon>
        <taxon>Brachiopoda</taxon>
        <taxon>Linguliformea</taxon>
        <taxon>Lingulata</taxon>
        <taxon>Lingulida</taxon>
        <taxon>Linguloidea</taxon>
        <taxon>Lingulidae</taxon>
        <taxon>Lingula</taxon>
    </lineage>
</organism>
<dbReference type="SUPFAM" id="SSF52540">
    <property type="entry name" value="P-loop containing nucleoside triphosphate hydrolases"/>
    <property type="match status" value="2"/>
</dbReference>
<dbReference type="Pfam" id="PF00176">
    <property type="entry name" value="SNF2-rel_dom"/>
    <property type="match status" value="1"/>
</dbReference>
<comment type="similarity">
    <text evidence="2">Belongs to the SNF2/RAD54 helicase family.</text>
</comment>
<dbReference type="PANTHER" id="PTHR45626:SF50">
    <property type="entry name" value="TRANSCRIPTION TERMINATION FACTOR 2"/>
    <property type="match status" value="1"/>
</dbReference>
<dbReference type="PROSITE" id="PS51194">
    <property type="entry name" value="HELICASE_CTER"/>
    <property type="match status" value="1"/>
</dbReference>
<dbReference type="PROSITE" id="PS51999">
    <property type="entry name" value="ZF_GRF"/>
    <property type="match status" value="1"/>
</dbReference>
<sequence>MEVVLCDGHQKPCFVKTGTKGGPNQGRSYFICSQANSQCGFVKDARLQPLHCFKHPEHVVELQAVMQSKSTSEKRHFFRCNIGRHAKKNWCGAKVIENQVCTRENQGAIVRPIKSGQQASSVVPLQDHNQPRSSHTLDKYHNQPATKEFKNPTSRPYKPLAVPQDDDDADDDDDDCVIVDVKPPDSKPFHAGASINAPLQSTLIDRKQTESTLTCFQRFQQPSATNVEKLTESLMQTSLKDRVQSRLTGSSGSESDNSADTYPSVARAQVKSSESGSDSSVDSSPSEHRTTEPESQQCVAVNPQGARPKDYKGATKAQLQSVVKLDVSQLNRDIALRNGLVKKLERQQEIFKKFESTLPDSGHKLKQQIGELERMIQAADLRIDNQKKQLPKEGSTDQPPPSQQLFTTIPAKNYSNKNPDGLRQTQILNHVVQLPQHAFQQLYAANPQAMTLYQGRMTASKMRQVGAVTAEAIETIHRQLETCPLDRAELADPNGLTVTLMPHQRQALAWLTWREKQHPPGGILADDMGLGKTLTMISLVLKQNQSRVTGTDEEKSEWLSKDKQKEKLSSSIIKSHATLIVCPASLVHQWHREIENRCRPGLLNVILYHGPNREASVIRLAKADIVLTTYSIVSREVGIPEDMKNDKAAQESAVVDDKIEDPTKQSNLLRIGWERLILDEGHNIKNHKSLTAMSVCRLRAGSRWALTGTPIQNDLLDMYSLIRFLRCSPFDELKVWKRQVADNKTAHGTKRLNTLVKSLLLRRTKGQTGKEGKPLVSLPDKMSFTHELNLSKEERTVYDKVFAESRATLIKYLQRQEEKESIWGGEQRMSNTGHAVVGSKSSPGGGGTVDSKPPGAGQMLLLLLRLRQCCSHLSLLKNVVDQEDAASEGIELTLEQQMQAMALVDEKTKEPDVSKSSDVFETSSLSTKIAAVMERLREIRKYSEGTPMKSVIVSQWTKVLEIVAYHLKQAGYKYHTIQGNITPKLRADAVDDFNTNPEGPEVMLVSLKAGGVGLNLVGGNHLFLLDIHWNPALELQACDRVYRVGQTKNVHIHRETNICTGCSRPCEVHWLRPEMLNCTPVTLHIAGLSVSFNCLASFMKNKENE</sequence>
<evidence type="ECO:0000313" key="24">
    <source>
        <dbReference type="Proteomes" id="UP000085678"/>
    </source>
</evidence>
<keyword evidence="3" id="KW-0806">Transcription termination</keyword>
<dbReference type="AlphaFoldDB" id="A0A1S3I6I9"/>
<evidence type="ECO:0000256" key="8">
    <source>
        <dbReference type="ARBA" id="ARBA00022801"/>
    </source>
</evidence>
<dbReference type="InterPro" id="IPR049730">
    <property type="entry name" value="SNF2/RAD54-like_C"/>
</dbReference>
<keyword evidence="5" id="KW-0479">Metal-binding</keyword>
<keyword evidence="15" id="KW-0539">Nucleus</keyword>
<evidence type="ECO:0000313" key="25">
    <source>
        <dbReference type="RefSeq" id="XP_013392989.1"/>
    </source>
</evidence>
<evidence type="ECO:0000256" key="1">
    <source>
        <dbReference type="ARBA" id="ARBA00004123"/>
    </source>
</evidence>
<keyword evidence="9" id="KW-0347">Helicase</keyword>
<dbReference type="Gene3D" id="3.40.50.10810">
    <property type="entry name" value="Tandem AAA-ATPase domain"/>
    <property type="match status" value="1"/>
</dbReference>
<evidence type="ECO:0000256" key="4">
    <source>
        <dbReference type="ARBA" id="ARBA00022553"/>
    </source>
</evidence>
<keyword evidence="10" id="KW-0862">Zinc</keyword>
<keyword evidence="7 19" id="KW-0863">Zinc-finger</keyword>
<feature type="region of interest" description="Disordered" evidence="20">
    <location>
        <begin position="238"/>
        <end position="313"/>
    </location>
</feature>
<dbReference type="Gene3D" id="3.40.50.300">
    <property type="entry name" value="P-loop containing nucleotide triphosphate hydrolases"/>
    <property type="match status" value="1"/>
</dbReference>
<keyword evidence="6" id="KW-0547">Nucleotide-binding</keyword>
<dbReference type="SMART" id="SM00487">
    <property type="entry name" value="DEXDc"/>
    <property type="match status" value="1"/>
</dbReference>
<keyword evidence="8" id="KW-0378">Hydrolase</keyword>
<protein>
    <recommendedName>
        <fullName evidence="16">Transcription termination factor 2</fullName>
    </recommendedName>
    <alternativeName>
        <fullName evidence="18">RNA polymerase II termination factor</fullName>
    </alternativeName>
    <alternativeName>
        <fullName evidence="17">Transcription release factor 2</fullName>
    </alternativeName>
</protein>
<evidence type="ECO:0000259" key="22">
    <source>
        <dbReference type="PROSITE" id="PS51194"/>
    </source>
</evidence>
<dbReference type="GO" id="GO:0005737">
    <property type="term" value="C:cytoplasm"/>
    <property type="evidence" value="ECO:0007669"/>
    <property type="project" value="UniProtKB-ARBA"/>
</dbReference>
<evidence type="ECO:0000256" key="20">
    <source>
        <dbReference type="SAM" id="MobiDB-lite"/>
    </source>
</evidence>
<feature type="domain" description="Helicase C-terminal" evidence="22">
    <location>
        <begin position="931"/>
        <end position="1089"/>
    </location>
</feature>
<reference evidence="25" key="1">
    <citation type="submission" date="2025-08" db="UniProtKB">
        <authorList>
            <consortium name="RefSeq"/>
        </authorList>
    </citation>
    <scope>IDENTIFICATION</scope>
    <source>
        <tissue evidence="25">Gonads</tissue>
    </source>
</reference>
<gene>
    <name evidence="25" type="primary">LOC106160790</name>
</gene>
<evidence type="ECO:0000256" key="14">
    <source>
        <dbReference type="ARBA" id="ARBA00023163"/>
    </source>
</evidence>
<dbReference type="CDD" id="cd18793">
    <property type="entry name" value="SF2_C_SNF"/>
    <property type="match status" value="1"/>
</dbReference>
<dbReference type="STRING" id="7574.A0A1S3I6I9"/>
<evidence type="ECO:0000256" key="10">
    <source>
        <dbReference type="ARBA" id="ARBA00022833"/>
    </source>
</evidence>
<comment type="subcellular location">
    <subcellularLocation>
        <location evidence="1">Nucleus</location>
    </subcellularLocation>
</comment>
<evidence type="ECO:0000256" key="18">
    <source>
        <dbReference type="ARBA" id="ARBA00082628"/>
    </source>
</evidence>
<evidence type="ECO:0000256" key="19">
    <source>
        <dbReference type="PROSITE-ProRule" id="PRU01343"/>
    </source>
</evidence>
<dbReference type="RefSeq" id="XP_013392989.1">
    <property type="nucleotide sequence ID" value="XM_013537535.1"/>
</dbReference>
<evidence type="ECO:0000256" key="17">
    <source>
        <dbReference type="ARBA" id="ARBA00079067"/>
    </source>
</evidence>
<feature type="region of interest" description="Disordered" evidence="20">
    <location>
        <begin position="114"/>
        <end position="175"/>
    </location>
</feature>
<dbReference type="GO" id="GO:0008094">
    <property type="term" value="F:ATP-dependent activity, acting on DNA"/>
    <property type="evidence" value="ECO:0007669"/>
    <property type="project" value="UniProtKB-ARBA"/>
</dbReference>
<dbReference type="SMART" id="SM00490">
    <property type="entry name" value="HELICc"/>
    <property type="match status" value="1"/>
</dbReference>
<dbReference type="PANTHER" id="PTHR45626">
    <property type="entry name" value="TRANSCRIPTION TERMINATION FACTOR 2-RELATED"/>
    <property type="match status" value="1"/>
</dbReference>
<dbReference type="KEGG" id="lak:106160790"/>
<feature type="domain" description="GRF-type" evidence="23">
    <location>
        <begin position="6"/>
        <end position="48"/>
    </location>
</feature>
<evidence type="ECO:0000256" key="9">
    <source>
        <dbReference type="ARBA" id="ARBA00022806"/>
    </source>
</evidence>
<dbReference type="FunFam" id="3.40.50.10810:FF:000043">
    <property type="entry name" value="Transcription termination factor 2"/>
    <property type="match status" value="1"/>
</dbReference>
<evidence type="ECO:0000256" key="13">
    <source>
        <dbReference type="ARBA" id="ARBA00023125"/>
    </source>
</evidence>
<proteinExistence type="inferred from homology"/>
<dbReference type="GeneID" id="106160790"/>
<feature type="compositionally biased region" description="Polar residues" evidence="20">
    <location>
        <begin position="245"/>
        <end position="261"/>
    </location>
</feature>
<evidence type="ECO:0000256" key="16">
    <source>
        <dbReference type="ARBA" id="ARBA00070113"/>
    </source>
</evidence>
<dbReference type="GO" id="GO:0004386">
    <property type="term" value="F:helicase activity"/>
    <property type="evidence" value="ECO:0007669"/>
    <property type="project" value="UniProtKB-KW"/>
</dbReference>
<evidence type="ECO:0000259" key="21">
    <source>
        <dbReference type="PROSITE" id="PS51192"/>
    </source>
</evidence>
<keyword evidence="11" id="KW-0067">ATP-binding</keyword>
<dbReference type="Pfam" id="PF00271">
    <property type="entry name" value="Helicase_C"/>
    <property type="match status" value="1"/>
</dbReference>
<dbReference type="PROSITE" id="PS51192">
    <property type="entry name" value="HELICASE_ATP_BIND_1"/>
    <property type="match status" value="1"/>
</dbReference>
<evidence type="ECO:0000256" key="11">
    <source>
        <dbReference type="ARBA" id="ARBA00022840"/>
    </source>
</evidence>
<dbReference type="InParanoid" id="A0A1S3I6I9"/>
<dbReference type="InterPro" id="IPR001650">
    <property type="entry name" value="Helicase_C-like"/>
</dbReference>
<evidence type="ECO:0000256" key="7">
    <source>
        <dbReference type="ARBA" id="ARBA00022771"/>
    </source>
</evidence>
<dbReference type="GO" id="GO:0008270">
    <property type="term" value="F:zinc ion binding"/>
    <property type="evidence" value="ECO:0007669"/>
    <property type="project" value="UniProtKB-KW"/>
</dbReference>
<feature type="region of interest" description="Disordered" evidence="20">
    <location>
        <begin position="389"/>
        <end position="421"/>
    </location>
</feature>
<evidence type="ECO:0000259" key="23">
    <source>
        <dbReference type="PROSITE" id="PS51999"/>
    </source>
</evidence>
<dbReference type="GO" id="GO:0006281">
    <property type="term" value="P:DNA repair"/>
    <property type="evidence" value="ECO:0007669"/>
    <property type="project" value="TreeGrafter"/>
</dbReference>
<keyword evidence="24" id="KW-1185">Reference proteome</keyword>
<dbReference type="GO" id="GO:0003677">
    <property type="term" value="F:DNA binding"/>
    <property type="evidence" value="ECO:0007669"/>
    <property type="project" value="UniProtKB-KW"/>
</dbReference>
<dbReference type="InterPro" id="IPR038718">
    <property type="entry name" value="SNF2-like_sf"/>
</dbReference>
<dbReference type="Pfam" id="PF06839">
    <property type="entry name" value="Zn_ribbon_GRF"/>
    <property type="match status" value="1"/>
</dbReference>
<evidence type="ECO:0000256" key="12">
    <source>
        <dbReference type="ARBA" id="ARBA00023015"/>
    </source>
</evidence>
<dbReference type="InterPro" id="IPR000330">
    <property type="entry name" value="SNF2_N"/>
</dbReference>
<evidence type="ECO:0000256" key="5">
    <source>
        <dbReference type="ARBA" id="ARBA00022723"/>
    </source>
</evidence>
<dbReference type="Proteomes" id="UP000085678">
    <property type="component" value="Unplaced"/>
</dbReference>
<dbReference type="GO" id="GO:0005634">
    <property type="term" value="C:nucleus"/>
    <property type="evidence" value="ECO:0007669"/>
    <property type="project" value="UniProtKB-SubCell"/>
</dbReference>
<dbReference type="InterPro" id="IPR050628">
    <property type="entry name" value="SNF2_RAD54_helicase_TF"/>
</dbReference>